<keyword evidence="13" id="KW-1185">Reference proteome</keyword>
<evidence type="ECO:0000256" key="10">
    <source>
        <dbReference type="ARBA" id="ARBA00052178"/>
    </source>
</evidence>
<evidence type="ECO:0000256" key="11">
    <source>
        <dbReference type="ARBA" id="ARBA00052335"/>
    </source>
</evidence>
<evidence type="ECO:0000256" key="12">
    <source>
        <dbReference type="ARBA" id="ARBA00052491"/>
    </source>
</evidence>
<evidence type="ECO:0000256" key="1">
    <source>
        <dbReference type="ARBA" id="ARBA00022679"/>
    </source>
</evidence>
<sequence>MHSRMTTSKTFISILHHIPIRLLGSRNGININNHSAVYTAKNERFFVQTATLSHLDRMVDFLVNVFIEKEPLARAMHLRHDEAVDLLRYTARRCIPFGLSCIVNEMHSDEIVAVRLFGVAQRDDPPEQLPIGLSKNAQRIADFLNATKRDFWNQVERDVRRVITREITSVSDKHMRKGIATFLVSHLLDSDNIARLNVQGIKSEATSLANQKLLYKNGYRILKEIKHSEYLDEYGHQIFKCDDGTDRIVLFYKRFEQN</sequence>
<evidence type="ECO:0000256" key="4">
    <source>
        <dbReference type="ARBA" id="ARBA00039114"/>
    </source>
</evidence>
<accession>A0A914ZIH4</accession>
<evidence type="ECO:0000256" key="6">
    <source>
        <dbReference type="ARBA" id="ARBA00050849"/>
    </source>
</evidence>
<comment type="pathway">
    <text evidence="2">Aromatic compound metabolism; melatonin biosynthesis; melatonin from serotonin: step 1/2.</text>
</comment>
<dbReference type="InterPro" id="IPR016181">
    <property type="entry name" value="Acyl_CoA_acyltransferase"/>
</dbReference>
<evidence type="ECO:0000256" key="3">
    <source>
        <dbReference type="ARBA" id="ARBA00038182"/>
    </source>
</evidence>
<organism evidence="13 15">
    <name type="scientific">Parascaris univalens</name>
    <name type="common">Nematode worm</name>
    <dbReference type="NCBI Taxonomy" id="6257"/>
    <lineage>
        <taxon>Eukaryota</taxon>
        <taxon>Metazoa</taxon>
        <taxon>Ecdysozoa</taxon>
        <taxon>Nematoda</taxon>
        <taxon>Chromadorea</taxon>
        <taxon>Rhabditida</taxon>
        <taxon>Spirurina</taxon>
        <taxon>Ascaridomorpha</taxon>
        <taxon>Ascaridoidea</taxon>
        <taxon>Ascarididae</taxon>
        <taxon>Parascaris</taxon>
    </lineage>
</organism>
<evidence type="ECO:0000256" key="2">
    <source>
        <dbReference type="ARBA" id="ARBA00037926"/>
    </source>
</evidence>
<dbReference type="AlphaFoldDB" id="A0A914ZIH4"/>
<evidence type="ECO:0000313" key="14">
    <source>
        <dbReference type="WBParaSite" id="PgB04_g046_t01"/>
    </source>
</evidence>
<comment type="catalytic activity">
    <reaction evidence="7">
        <text>serotonin + (5Z,8Z,11Z,14Z)-eicosatetraenoyl-CoA = N-[(5Z,8Z,11Z,14Z)-eicosatetraenoyl]-serotonin + CoA + H(+)</text>
        <dbReference type="Rhea" id="RHEA:51396"/>
        <dbReference type="ChEBI" id="CHEBI:15378"/>
        <dbReference type="ChEBI" id="CHEBI:57287"/>
        <dbReference type="ChEBI" id="CHEBI:57368"/>
        <dbReference type="ChEBI" id="CHEBI:132255"/>
        <dbReference type="ChEBI" id="CHEBI:350546"/>
    </reaction>
    <physiologicalReaction direction="left-to-right" evidence="7">
        <dbReference type="Rhea" id="RHEA:51397"/>
    </physiologicalReaction>
</comment>
<protein>
    <recommendedName>
        <fullName evidence="4">aralkylamine N-acetyltransferase</fullName>
        <ecNumber evidence="4">2.3.1.87</ecNumber>
    </recommendedName>
</protein>
<keyword evidence="1" id="KW-0808">Transferase</keyword>
<dbReference type="WBParaSite" id="PgB04_g046_t03">
    <property type="protein sequence ID" value="PgB04_g046_t03"/>
    <property type="gene ID" value="PgB04_g046"/>
</dbReference>
<dbReference type="Proteomes" id="UP000887569">
    <property type="component" value="Unplaced"/>
</dbReference>
<dbReference type="PANTHER" id="PTHR20905:SF30">
    <property type="entry name" value="N-ACETYLTRANSFERASE DOMAIN-CONTAINING PROTEIN"/>
    <property type="match status" value="1"/>
</dbReference>
<comment type="catalytic activity">
    <reaction evidence="6">
        <text>serotonin + octadecanoyl-CoA = N-octadecanoyl-serotonin + CoA + H(+)</text>
        <dbReference type="Rhea" id="RHEA:51400"/>
        <dbReference type="ChEBI" id="CHEBI:15378"/>
        <dbReference type="ChEBI" id="CHEBI:57287"/>
        <dbReference type="ChEBI" id="CHEBI:57394"/>
        <dbReference type="ChEBI" id="CHEBI:134065"/>
        <dbReference type="ChEBI" id="CHEBI:350546"/>
    </reaction>
    <physiologicalReaction direction="left-to-right" evidence="6">
        <dbReference type="Rhea" id="RHEA:51401"/>
    </physiologicalReaction>
</comment>
<evidence type="ECO:0000256" key="7">
    <source>
        <dbReference type="ARBA" id="ARBA00051284"/>
    </source>
</evidence>
<comment type="catalytic activity">
    <reaction evidence="11">
        <text>dopamine + hexadecanoyl-CoA = N-hexadecanoyl-dopamine + CoA + H(+)</text>
        <dbReference type="Rhea" id="RHEA:51376"/>
        <dbReference type="ChEBI" id="CHEBI:15378"/>
        <dbReference type="ChEBI" id="CHEBI:57287"/>
        <dbReference type="ChEBI" id="CHEBI:57379"/>
        <dbReference type="ChEBI" id="CHEBI:59905"/>
        <dbReference type="ChEBI" id="CHEBI:134058"/>
    </reaction>
    <physiologicalReaction direction="left-to-right" evidence="11">
        <dbReference type="Rhea" id="RHEA:51377"/>
    </physiologicalReaction>
</comment>
<dbReference type="EC" id="2.3.1.87" evidence="4"/>
<comment type="catalytic activity">
    <reaction evidence="5">
        <text>dopamine + (9Z)-octadecenoyl-CoA = N-(9Z-octadecanoyl)-dopamine + CoA + H(+)</text>
        <dbReference type="Rhea" id="RHEA:51380"/>
        <dbReference type="ChEBI" id="CHEBI:15378"/>
        <dbReference type="ChEBI" id="CHEBI:31883"/>
        <dbReference type="ChEBI" id="CHEBI:57287"/>
        <dbReference type="ChEBI" id="CHEBI:57387"/>
        <dbReference type="ChEBI" id="CHEBI:59905"/>
    </reaction>
    <physiologicalReaction direction="left-to-right" evidence="5">
        <dbReference type="Rhea" id="RHEA:51381"/>
    </physiologicalReaction>
</comment>
<evidence type="ECO:0000313" key="13">
    <source>
        <dbReference type="Proteomes" id="UP000887569"/>
    </source>
</evidence>
<dbReference type="Gene3D" id="3.40.630.30">
    <property type="match status" value="1"/>
</dbReference>
<dbReference type="WBParaSite" id="PgB04_g046_t04">
    <property type="protein sequence ID" value="PgB04_g046_t04"/>
    <property type="gene ID" value="PgB04_g046"/>
</dbReference>
<comment type="catalytic activity">
    <reaction evidence="10">
        <text>serotonin + hexadecanoyl-CoA = N-hexadecanoyl-serotonin + CoA + H(+)</text>
        <dbReference type="Rhea" id="RHEA:51384"/>
        <dbReference type="ChEBI" id="CHEBI:15378"/>
        <dbReference type="ChEBI" id="CHEBI:57287"/>
        <dbReference type="ChEBI" id="CHEBI:57379"/>
        <dbReference type="ChEBI" id="CHEBI:134059"/>
        <dbReference type="ChEBI" id="CHEBI:350546"/>
    </reaction>
    <physiologicalReaction direction="left-to-right" evidence="10">
        <dbReference type="Rhea" id="RHEA:51385"/>
    </physiologicalReaction>
</comment>
<dbReference type="PANTHER" id="PTHR20905">
    <property type="entry name" value="N-ACETYLTRANSFERASE-RELATED"/>
    <property type="match status" value="1"/>
</dbReference>
<dbReference type="WBParaSite" id="PgB04_g046_t01">
    <property type="protein sequence ID" value="PgB04_g046_t01"/>
    <property type="gene ID" value="PgB04_g046"/>
</dbReference>
<comment type="catalytic activity">
    <reaction evidence="9">
        <text>serotonin + (9Z)-octadecenoyl-CoA = N-(9Z-octadecenoyl)-serotonin + CoA + H(+)</text>
        <dbReference type="Rhea" id="RHEA:51392"/>
        <dbReference type="ChEBI" id="CHEBI:15378"/>
        <dbReference type="ChEBI" id="CHEBI:57287"/>
        <dbReference type="ChEBI" id="CHEBI:57387"/>
        <dbReference type="ChEBI" id="CHEBI:134064"/>
        <dbReference type="ChEBI" id="CHEBI:350546"/>
    </reaction>
    <physiologicalReaction direction="left-to-right" evidence="9">
        <dbReference type="Rhea" id="RHEA:51393"/>
    </physiologicalReaction>
</comment>
<evidence type="ECO:0000256" key="8">
    <source>
        <dbReference type="ARBA" id="ARBA00051711"/>
    </source>
</evidence>
<dbReference type="GO" id="GO:0004059">
    <property type="term" value="F:aralkylamine N-acetyltransferase activity"/>
    <property type="evidence" value="ECO:0007669"/>
    <property type="project" value="UniProtKB-EC"/>
</dbReference>
<reference evidence="14 15" key="1">
    <citation type="submission" date="2022-11" db="UniProtKB">
        <authorList>
            <consortium name="WormBaseParasite"/>
        </authorList>
    </citation>
    <scope>IDENTIFICATION</scope>
</reference>
<proteinExistence type="inferred from homology"/>
<dbReference type="FunFam" id="3.40.630.30:FF:000046">
    <property type="entry name" value="Dopamine N-acetyltransferase"/>
    <property type="match status" value="1"/>
</dbReference>
<evidence type="ECO:0000256" key="5">
    <source>
        <dbReference type="ARBA" id="ARBA00050189"/>
    </source>
</evidence>
<evidence type="ECO:0000313" key="15">
    <source>
        <dbReference type="WBParaSite" id="PgB04_g046_t02"/>
    </source>
</evidence>
<evidence type="ECO:0000256" key="9">
    <source>
        <dbReference type="ARBA" id="ARBA00051823"/>
    </source>
</evidence>
<dbReference type="SUPFAM" id="SSF55729">
    <property type="entry name" value="Acyl-CoA N-acyltransferases (Nat)"/>
    <property type="match status" value="1"/>
</dbReference>
<dbReference type="WBParaSite" id="PgB04_g046_t02">
    <property type="protein sequence ID" value="PgB04_g046_t02"/>
    <property type="gene ID" value="PgB04_g046"/>
</dbReference>
<comment type="catalytic activity">
    <reaction evidence="8">
        <text>dopamine + acetyl-CoA = N-acetyldopamine + CoA + H(+)</text>
        <dbReference type="Rhea" id="RHEA:51388"/>
        <dbReference type="ChEBI" id="CHEBI:15378"/>
        <dbReference type="ChEBI" id="CHEBI:57287"/>
        <dbReference type="ChEBI" id="CHEBI:57288"/>
        <dbReference type="ChEBI" id="CHEBI:59905"/>
        <dbReference type="ChEBI" id="CHEBI:125678"/>
    </reaction>
    <physiologicalReaction direction="left-to-right" evidence="8">
        <dbReference type="Rhea" id="RHEA:51389"/>
    </physiologicalReaction>
</comment>
<name>A0A914ZIH4_PARUN</name>
<comment type="catalytic activity">
    <reaction evidence="12">
        <text>serotonin + acetyl-CoA = N-acetylserotonin + CoA + H(+)</text>
        <dbReference type="Rhea" id="RHEA:25217"/>
        <dbReference type="ChEBI" id="CHEBI:15378"/>
        <dbReference type="ChEBI" id="CHEBI:17697"/>
        <dbReference type="ChEBI" id="CHEBI:57287"/>
        <dbReference type="ChEBI" id="CHEBI:57288"/>
        <dbReference type="ChEBI" id="CHEBI:350546"/>
        <dbReference type="EC" id="2.3.1.87"/>
    </reaction>
    <physiologicalReaction direction="left-to-right" evidence="12">
        <dbReference type="Rhea" id="RHEA:25218"/>
    </physiologicalReaction>
</comment>
<comment type="similarity">
    <text evidence="3">Belongs to the acetyltransferase family. AANAT subfamily.</text>
</comment>